<dbReference type="EMBL" id="BSKO01000001">
    <property type="protein sequence ID" value="GLO64598.1"/>
    <property type="molecule type" value="Genomic_DNA"/>
</dbReference>
<dbReference type="InterPro" id="IPR033532">
    <property type="entry name" value="AraR_ligand_bind_dom"/>
</dbReference>
<dbReference type="Pfam" id="PF00392">
    <property type="entry name" value="GntR"/>
    <property type="match status" value="1"/>
</dbReference>
<dbReference type="PROSITE" id="PS50949">
    <property type="entry name" value="HTH_GNTR"/>
    <property type="match status" value="1"/>
</dbReference>
<dbReference type="SUPFAM" id="SSF53822">
    <property type="entry name" value="Periplasmic binding protein-like I"/>
    <property type="match status" value="1"/>
</dbReference>
<accession>A0ABQ5TD65</accession>
<evidence type="ECO:0000313" key="5">
    <source>
        <dbReference type="EMBL" id="GLO64598.1"/>
    </source>
</evidence>
<evidence type="ECO:0000256" key="1">
    <source>
        <dbReference type="ARBA" id="ARBA00023015"/>
    </source>
</evidence>
<dbReference type="InterPro" id="IPR046335">
    <property type="entry name" value="LacI/GalR-like_sensor"/>
</dbReference>
<dbReference type="InterPro" id="IPR000524">
    <property type="entry name" value="Tscrpt_reg_HTH_GntR"/>
</dbReference>
<evidence type="ECO:0000256" key="2">
    <source>
        <dbReference type="ARBA" id="ARBA00023125"/>
    </source>
</evidence>
<dbReference type="SMART" id="SM00345">
    <property type="entry name" value="HTH_GNTR"/>
    <property type="match status" value="1"/>
</dbReference>
<evidence type="ECO:0000259" key="4">
    <source>
        <dbReference type="PROSITE" id="PS50949"/>
    </source>
</evidence>
<protein>
    <submittedName>
        <fullName evidence="5">Arabinose metabolism transcriptional repressor</fullName>
    </submittedName>
</protein>
<dbReference type="Proteomes" id="UP001275436">
    <property type="component" value="Unassembled WGS sequence"/>
</dbReference>
<evidence type="ECO:0000313" key="6">
    <source>
        <dbReference type="Proteomes" id="UP001275436"/>
    </source>
</evidence>
<evidence type="ECO:0000256" key="3">
    <source>
        <dbReference type="ARBA" id="ARBA00023163"/>
    </source>
</evidence>
<dbReference type="InterPro" id="IPR036390">
    <property type="entry name" value="WH_DNA-bd_sf"/>
</dbReference>
<name>A0ABQ5TD65_9BACI</name>
<keyword evidence="1" id="KW-0805">Transcription regulation</keyword>
<dbReference type="RefSeq" id="WP_017795396.1">
    <property type="nucleotide sequence ID" value="NZ_BSKO01000001.1"/>
</dbReference>
<comment type="caution">
    <text evidence="5">The sequence shown here is derived from an EMBL/GenBank/DDBJ whole genome shotgun (WGS) entry which is preliminary data.</text>
</comment>
<dbReference type="SUPFAM" id="SSF46785">
    <property type="entry name" value="Winged helix' DNA-binding domain"/>
    <property type="match status" value="1"/>
</dbReference>
<reference evidence="5 6" key="1">
    <citation type="submission" date="2023-02" db="EMBL/GenBank/DDBJ databases">
        <title>Oceanobacillus kimchii IFOP_LL358 isolated form Alexandrium catenella lab strain.</title>
        <authorList>
            <person name="Gajardo G."/>
            <person name="Ueki S."/>
            <person name="Maruyama F."/>
        </authorList>
    </citation>
    <scope>NUCLEOTIDE SEQUENCE [LARGE SCALE GENOMIC DNA]</scope>
    <source>
        <strain evidence="5 6">IFOP_LL358</strain>
    </source>
</reference>
<dbReference type="CDD" id="cd01541">
    <property type="entry name" value="PBP1_AraR"/>
    <property type="match status" value="1"/>
</dbReference>
<keyword evidence="3" id="KW-0804">Transcription</keyword>
<gene>
    <name evidence="5" type="primary">araR_1</name>
    <name evidence="5" type="ORF">MACH08_03820</name>
</gene>
<sequence>MKTKYSMVKEYILSKILDGTFKPNQKISSESEYMKQFNVSRHTVRLAIGDLVSQGYLYREQGAGTFCADRKNIMNSASVVNQKNIAIMTTYISDYIFPSIIRGAESVLSQQGYQVSLFSTNNDHEKEKQFLQQILTQHFDGVIIEPTRSSISNPNINYYLSLEKSQIPYIMINSYYDELEPLSLTMDDEAGGYKQTEHLINLGHKNIIGLFKTDDIQGNKRMKGYLKAHRKNNLTIDPTNIITYFTNEKGTKPLKELSRLLDNSTEERPTAIVCYNDELAIKLLDVLRERNISVPHDMSIVGYDDSFLAKVSEVKLTTIAHPLSEMGSKAAEMILSLVKGNKPLTRKNESIVYEPELIIRNSTISINNQEEEMPI</sequence>
<dbReference type="PANTHER" id="PTHR30146:SF150">
    <property type="entry name" value="ARABINOSE METABOLISM TRANSCRIPTIONAL REPRESSOR"/>
    <property type="match status" value="1"/>
</dbReference>
<dbReference type="InterPro" id="IPR028082">
    <property type="entry name" value="Peripla_BP_I"/>
</dbReference>
<keyword evidence="2" id="KW-0238">DNA-binding</keyword>
<dbReference type="PRINTS" id="PR00035">
    <property type="entry name" value="HTHGNTR"/>
</dbReference>
<dbReference type="CDD" id="cd07377">
    <property type="entry name" value="WHTH_GntR"/>
    <property type="match status" value="1"/>
</dbReference>
<keyword evidence="6" id="KW-1185">Reference proteome</keyword>
<dbReference type="Gene3D" id="1.10.10.10">
    <property type="entry name" value="Winged helix-like DNA-binding domain superfamily/Winged helix DNA-binding domain"/>
    <property type="match status" value="1"/>
</dbReference>
<dbReference type="PANTHER" id="PTHR30146">
    <property type="entry name" value="LACI-RELATED TRANSCRIPTIONAL REPRESSOR"/>
    <property type="match status" value="1"/>
</dbReference>
<proteinExistence type="predicted"/>
<organism evidence="5 6">
    <name type="scientific">Oceanobacillus kimchii</name>
    <dbReference type="NCBI Taxonomy" id="746691"/>
    <lineage>
        <taxon>Bacteria</taxon>
        <taxon>Bacillati</taxon>
        <taxon>Bacillota</taxon>
        <taxon>Bacilli</taxon>
        <taxon>Bacillales</taxon>
        <taxon>Bacillaceae</taxon>
        <taxon>Oceanobacillus</taxon>
    </lineage>
</organism>
<feature type="domain" description="HTH gntR-type" evidence="4">
    <location>
        <begin position="2"/>
        <end position="70"/>
    </location>
</feature>
<dbReference type="Pfam" id="PF13377">
    <property type="entry name" value="Peripla_BP_3"/>
    <property type="match status" value="1"/>
</dbReference>
<dbReference type="InterPro" id="IPR036388">
    <property type="entry name" value="WH-like_DNA-bd_sf"/>
</dbReference>
<dbReference type="Gene3D" id="3.40.50.2300">
    <property type="match status" value="2"/>
</dbReference>